<dbReference type="CDD" id="cd07821">
    <property type="entry name" value="PYR_PYL_RCAR_like"/>
    <property type="match status" value="1"/>
</dbReference>
<dbReference type="InterPro" id="IPR023393">
    <property type="entry name" value="START-like_dom_sf"/>
</dbReference>
<sequence length="159" mass="17327">MCGRRWLDGRVANITRSRTVTAPQQAIWDILADFGGLGSWMDSVDHSCVLRAGPDGEPVGTTRRVQLGGNVLVETITEFEPPTTLAYDIEGLPTRLGQMANRWTLQPAGAATLMTLTSTLKIGNRPPAHLAERVLLRFMARQSDALLAGLAHRVETTHV</sequence>
<evidence type="ECO:0000313" key="2">
    <source>
        <dbReference type="Proteomes" id="UP000093819"/>
    </source>
</evidence>
<reference evidence="1 2" key="1">
    <citation type="submission" date="2016-06" db="EMBL/GenBank/DDBJ databases">
        <authorList>
            <person name="Kjaerup R.B."/>
            <person name="Dalgaard T.S."/>
            <person name="Juul-Madsen H.R."/>
        </authorList>
    </citation>
    <scope>NUCLEOTIDE SEQUENCE [LARGE SCALE GENOMIC DNA]</scope>
    <source>
        <strain evidence="1 2">1245335.1</strain>
    </source>
</reference>
<dbReference type="SUPFAM" id="SSF55961">
    <property type="entry name" value="Bet v1-like"/>
    <property type="match status" value="1"/>
</dbReference>
<dbReference type="Gene3D" id="3.30.530.20">
    <property type="match status" value="1"/>
</dbReference>
<dbReference type="Pfam" id="PF10604">
    <property type="entry name" value="Polyketide_cyc2"/>
    <property type="match status" value="1"/>
</dbReference>
<gene>
    <name evidence="1" type="ORF">A5635_14405</name>
</gene>
<protein>
    <submittedName>
        <fullName evidence="1">Cyclase</fullName>
    </submittedName>
</protein>
<dbReference type="OrthoDB" id="5182747at2"/>
<organism evidence="1 2">
    <name type="scientific">Mycobacterium asiaticum</name>
    <dbReference type="NCBI Taxonomy" id="1790"/>
    <lineage>
        <taxon>Bacteria</taxon>
        <taxon>Bacillati</taxon>
        <taxon>Actinomycetota</taxon>
        <taxon>Actinomycetes</taxon>
        <taxon>Mycobacteriales</taxon>
        <taxon>Mycobacteriaceae</taxon>
        <taxon>Mycobacterium</taxon>
    </lineage>
</organism>
<accession>A0A1A3P0M1</accession>
<dbReference type="AlphaFoldDB" id="A0A1A3P0M1"/>
<dbReference type="InterPro" id="IPR019587">
    <property type="entry name" value="Polyketide_cyclase/dehydratase"/>
</dbReference>
<dbReference type="Proteomes" id="UP000093819">
    <property type="component" value="Unassembled WGS sequence"/>
</dbReference>
<comment type="caution">
    <text evidence="1">The sequence shown here is derived from an EMBL/GenBank/DDBJ whole genome shotgun (WGS) entry which is preliminary data.</text>
</comment>
<name>A0A1A3P0M1_MYCAS</name>
<evidence type="ECO:0000313" key="1">
    <source>
        <dbReference type="EMBL" id="OBK26152.1"/>
    </source>
</evidence>
<dbReference type="EMBL" id="LZLR01000031">
    <property type="protein sequence ID" value="OBK26152.1"/>
    <property type="molecule type" value="Genomic_DNA"/>
</dbReference>
<dbReference type="RefSeq" id="WP_065034087.1">
    <property type="nucleotide sequence ID" value="NZ_LZLR01000031.1"/>
</dbReference>
<proteinExistence type="predicted"/>